<dbReference type="Proteomes" id="UP001057402">
    <property type="component" value="Chromosome 4"/>
</dbReference>
<accession>A0ACB9RJI4</accession>
<name>A0ACB9RJI4_9MYRT</name>
<evidence type="ECO:0000313" key="2">
    <source>
        <dbReference type="Proteomes" id="UP001057402"/>
    </source>
</evidence>
<proteinExistence type="predicted"/>
<dbReference type="EMBL" id="CM042883">
    <property type="protein sequence ID" value="KAI4377598.1"/>
    <property type="molecule type" value="Genomic_DNA"/>
</dbReference>
<evidence type="ECO:0000313" key="1">
    <source>
        <dbReference type="EMBL" id="KAI4377598.1"/>
    </source>
</evidence>
<reference evidence="2" key="1">
    <citation type="journal article" date="2023" name="Front. Plant Sci.">
        <title>Chromosomal-level genome assembly of Melastoma candidum provides insights into trichome evolution.</title>
        <authorList>
            <person name="Zhong Y."/>
            <person name="Wu W."/>
            <person name="Sun C."/>
            <person name="Zou P."/>
            <person name="Liu Y."/>
            <person name="Dai S."/>
            <person name="Zhou R."/>
        </authorList>
    </citation>
    <scope>NUCLEOTIDE SEQUENCE [LARGE SCALE GENOMIC DNA]</scope>
</reference>
<comment type="caution">
    <text evidence="1">The sequence shown here is derived from an EMBL/GenBank/DDBJ whole genome shotgun (WGS) entry which is preliminary data.</text>
</comment>
<organism evidence="1 2">
    <name type="scientific">Melastoma candidum</name>
    <dbReference type="NCBI Taxonomy" id="119954"/>
    <lineage>
        <taxon>Eukaryota</taxon>
        <taxon>Viridiplantae</taxon>
        <taxon>Streptophyta</taxon>
        <taxon>Embryophyta</taxon>
        <taxon>Tracheophyta</taxon>
        <taxon>Spermatophyta</taxon>
        <taxon>Magnoliopsida</taxon>
        <taxon>eudicotyledons</taxon>
        <taxon>Gunneridae</taxon>
        <taxon>Pentapetalae</taxon>
        <taxon>rosids</taxon>
        <taxon>malvids</taxon>
        <taxon>Myrtales</taxon>
        <taxon>Melastomataceae</taxon>
        <taxon>Melastomatoideae</taxon>
        <taxon>Melastomateae</taxon>
        <taxon>Melastoma</taxon>
    </lineage>
</organism>
<gene>
    <name evidence="1" type="ORF">MLD38_015197</name>
</gene>
<keyword evidence="2" id="KW-1185">Reference proteome</keyword>
<protein>
    <submittedName>
        <fullName evidence="1">Uncharacterized protein</fullName>
    </submittedName>
</protein>
<sequence length="581" mass="64236">MLRLPFLSFPRPSATTAATGSSPLRRRAIWKKGGLSTQEIPNLRRLTSRIVELTRRRQLRQILEEVEVAKRRYGKLNTIVMNAVMEACVHCKDVDAALGIFKEMACPESCGVDNITYGTLLKGLGDARRIDEAFGILESVELGTAVGNPKLSAVLIGGLLNALIEAGDLRRANGLLARYGYVLHEGGSPSVLLYNMLMKGYILSGSPLSAFTVYNDMLRQGLDADRLTYNTLIFACVKAGNLVTAMRFFELMKEHKYEEVQPDAVTYTILLQGFGNSGDLDSVLRIIIAMKSQCNLAIDRTAYTATIDALLNCGSIKGALCVYGELVKHAGENPELKPKCHLFLSMMRALSDRGDYLRVKLLHRRMWTDSAGTITPRMQEEADHLLVEAALNDGQIELALHSLSDVVRRWKGIRWTDRGGLVALRLEAMLGMDLSLFSPFFLSQVSLTKPIESIMIPFEAARPLKASLRLSEAAMRFFKESVVPIIDDWGSCIGLLHREDCSELNAELGTMMRSPPPCVTAATSIHRVFDLILEKKYKMVVIVKNDDTYGERYSNASISAIGVFTSEKLFGYVNPAIGTPG</sequence>